<reference evidence="1" key="1">
    <citation type="submission" date="2014-11" db="EMBL/GenBank/DDBJ databases">
        <authorList>
            <person name="Amaro Gonzalez C."/>
        </authorList>
    </citation>
    <scope>NUCLEOTIDE SEQUENCE</scope>
</reference>
<dbReference type="AlphaFoldDB" id="A0A0E9W9V3"/>
<evidence type="ECO:0000313" key="1">
    <source>
        <dbReference type="EMBL" id="JAH87142.1"/>
    </source>
</evidence>
<dbReference type="EMBL" id="GBXM01021435">
    <property type="protein sequence ID" value="JAH87142.1"/>
    <property type="molecule type" value="Transcribed_RNA"/>
</dbReference>
<sequence>MASSKFLGWWNWFQPLSSVNSACSRRISSMVGSALNENRCGGFRPFCGGQVSWPPCFVSAPLGVPLANLDGAVTMPHKSSISSLLTAISENDVKLAKNLLHDNLVFPQETMPVCTRR</sequence>
<protein>
    <submittedName>
        <fullName evidence="1">Uncharacterized protein</fullName>
    </submittedName>
</protein>
<proteinExistence type="predicted"/>
<name>A0A0E9W9V3_ANGAN</name>
<organism evidence="1">
    <name type="scientific">Anguilla anguilla</name>
    <name type="common">European freshwater eel</name>
    <name type="synonym">Muraena anguilla</name>
    <dbReference type="NCBI Taxonomy" id="7936"/>
    <lineage>
        <taxon>Eukaryota</taxon>
        <taxon>Metazoa</taxon>
        <taxon>Chordata</taxon>
        <taxon>Craniata</taxon>
        <taxon>Vertebrata</taxon>
        <taxon>Euteleostomi</taxon>
        <taxon>Actinopterygii</taxon>
        <taxon>Neopterygii</taxon>
        <taxon>Teleostei</taxon>
        <taxon>Anguilliformes</taxon>
        <taxon>Anguillidae</taxon>
        <taxon>Anguilla</taxon>
    </lineage>
</organism>
<accession>A0A0E9W9V3</accession>
<reference evidence="1" key="2">
    <citation type="journal article" date="2015" name="Fish Shellfish Immunol.">
        <title>Early steps in the European eel (Anguilla anguilla)-Vibrio vulnificus interaction in the gills: Role of the RtxA13 toxin.</title>
        <authorList>
            <person name="Callol A."/>
            <person name="Pajuelo D."/>
            <person name="Ebbesson L."/>
            <person name="Teles M."/>
            <person name="MacKenzie S."/>
            <person name="Amaro C."/>
        </authorList>
    </citation>
    <scope>NUCLEOTIDE SEQUENCE</scope>
</reference>